<dbReference type="RefSeq" id="WP_007463960.1">
    <property type="nucleotide sequence ID" value="NZ_AMZO01000006.1"/>
</dbReference>
<dbReference type="CDD" id="cd11386">
    <property type="entry name" value="MCP_signal"/>
    <property type="match status" value="1"/>
</dbReference>
<dbReference type="PRINTS" id="PR00260">
    <property type="entry name" value="CHEMTRNSDUCR"/>
</dbReference>
<dbReference type="GO" id="GO:0007165">
    <property type="term" value="P:signal transduction"/>
    <property type="evidence" value="ECO:0007669"/>
    <property type="project" value="UniProtKB-KW"/>
</dbReference>
<dbReference type="CDD" id="cd06225">
    <property type="entry name" value="HAMP"/>
    <property type="match status" value="1"/>
</dbReference>
<keyword evidence="4 8" id="KW-0472">Membrane</keyword>
<gene>
    <name evidence="11" type="ORF">C942_04589</name>
</gene>
<evidence type="ECO:0000256" key="6">
    <source>
        <dbReference type="ARBA" id="ARBA00029447"/>
    </source>
</evidence>
<accession>L8JDJ6</accession>
<feature type="domain" description="HAMP" evidence="10">
    <location>
        <begin position="213"/>
        <end position="265"/>
    </location>
</feature>
<dbReference type="GO" id="GO:0004888">
    <property type="term" value="F:transmembrane signaling receptor activity"/>
    <property type="evidence" value="ECO:0007669"/>
    <property type="project" value="InterPro"/>
</dbReference>
<dbReference type="PATRIC" id="fig|1056511.3.peg.1418"/>
<dbReference type="Pfam" id="PF00672">
    <property type="entry name" value="HAMP"/>
    <property type="match status" value="1"/>
</dbReference>
<evidence type="ECO:0000313" key="12">
    <source>
        <dbReference type="Proteomes" id="UP000011134"/>
    </source>
</evidence>
<evidence type="ECO:0000256" key="1">
    <source>
        <dbReference type="ARBA" id="ARBA00004141"/>
    </source>
</evidence>
<dbReference type="SMART" id="SM00283">
    <property type="entry name" value="MA"/>
    <property type="match status" value="1"/>
</dbReference>
<feature type="domain" description="Methyl-accepting transducer" evidence="9">
    <location>
        <begin position="270"/>
        <end position="506"/>
    </location>
</feature>
<dbReference type="InterPro" id="IPR004090">
    <property type="entry name" value="Chemotax_Me-accpt_rcpt"/>
</dbReference>
<dbReference type="Pfam" id="PF00015">
    <property type="entry name" value="MCPsignal"/>
    <property type="match status" value="1"/>
</dbReference>
<evidence type="ECO:0000256" key="2">
    <source>
        <dbReference type="ARBA" id="ARBA00022692"/>
    </source>
</evidence>
<comment type="caution">
    <text evidence="11">The sequence shown here is derived from an EMBL/GenBank/DDBJ whole genome shotgun (WGS) entry which is preliminary data.</text>
</comment>
<protein>
    <submittedName>
        <fullName evidence="11">Methyl-accepting chemotaxis protein</fullName>
    </submittedName>
</protein>
<evidence type="ECO:0000256" key="3">
    <source>
        <dbReference type="ARBA" id="ARBA00022989"/>
    </source>
</evidence>
<reference evidence="11 12" key="1">
    <citation type="submission" date="2012-12" db="EMBL/GenBank/DDBJ databases">
        <title>Genome Assembly of Photobacterium sp. AK15.</title>
        <authorList>
            <person name="Khatri I."/>
            <person name="Vaidya B."/>
            <person name="Srinivas T.N.R."/>
            <person name="Subramanian S."/>
            <person name="Pinnaka A."/>
        </authorList>
    </citation>
    <scope>NUCLEOTIDE SEQUENCE [LARGE SCALE GENOMIC DNA]</scope>
    <source>
        <strain evidence="11 12">AK15</strain>
    </source>
</reference>
<dbReference type="GO" id="GO:0016020">
    <property type="term" value="C:membrane"/>
    <property type="evidence" value="ECO:0007669"/>
    <property type="project" value="UniProtKB-SubCell"/>
</dbReference>
<dbReference type="Gene3D" id="1.10.287.950">
    <property type="entry name" value="Methyl-accepting chemotaxis protein"/>
    <property type="match status" value="1"/>
</dbReference>
<proteinExistence type="inferred from homology"/>
<keyword evidence="5 7" id="KW-0807">Transducer</keyword>
<dbReference type="SUPFAM" id="SSF58104">
    <property type="entry name" value="Methyl-accepting chemotaxis protein (MCP) signaling domain"/>
    <property type="match status" value="1"/>
</dbReference>
<evidence type="ECO:0000259" key="9">
    <source>
        <dbReference type="PROSITE" id="PS50111"/>
    </source>
</evidence>
<feature type="transmembrane region" description="Helical" evidence="8">
    <location>
        <begin position="12"/>
        <end position="30"/>
    </location>
</feature>
<evidence type="ECO:0000313" key="11">
    <source>
        <dbReference type="EMBL" id="ELR66890.1"/>
    </source>
</evidence>
<sequence length="543" mass="59722">MNIKQLSIKTKLLFLVFLISFIFIFSSLFIKSANNRVASNFNQFYSHTFSATISFENIKSLQTDIMLNVRGLQISYLLNLSNQVDGYITNIDRSTKKTPELMTKLRREFDGDMALVEKLERQILTFQDKTNAFVKAMQASENHKAPFPVFAAFRDSYTELDKQFKELTEINKQAADFSYKDATDAIDNATWMYYISMVIALAVAGIVAVWFSNKMIRNINKVKDAADDLAKGKLTTHCDVEGGDEIAQLSDALNITIQNLNKTLAAISSSTMVVTNNSQTLLEANNHIQSVATEVSDNTVQAATAIEELTITSKDIANNTSETAHTSDSMTALAHKGIESSHETKDAVMGLVSNLDKASAVVGQLRDESSRIESILDVIRGISEQTNLLALNAAIEAARAGEQGRGFAVVADEVRSLAQRSQSSVNEIETMLTQLSSACEHAVSMMAESTEIATSAEGRVVESNEMIEEILAMIQQVNAQTQQIATAAEEQSSVAAEISTNMHVVQELSNRAAQISSDTVASSNEMNHVSQQVEEQVRFFELR</sequence>
<comment type="subcellular location">
    <subcellularLocation>
        <location evidence="1">Membrane</location>
        <topology evidence="1">Multi-pass membrane protein</topology>
    </subcellularLocation>
</comment>
<feature type="transmembrane region" description="Helical" evidence="8">
    <location>
        <begin position="191"/>
        <end position="211"/>
    </location>
</feature>
<dbReference type="PANTHER" id="PTHR32089:SF119">
    <property type="entry name" value="METHYL-ACCEPTING CHEMOTAXIS PROTEIN CTPL"/>
    <property type="match status" value="1"/>
</dbReference>
<organism evidence="11 12">
    <name type="scientific">Photobacterium marinum</name>
    <dbReference type="NCBI Taxonomy" id="1056511"/>
    <lineage>
        <taxon>Bacteria</taxon>
        <taxon>Pseudomonadati</taxon>
        <taxon>Pseudomonadota</taxon>
        <taxon>Gammaproteobacteria</taxon>
        <taxon>Vibrionales</taxon>
        <taxon>Vibrionaceae</taxon>
        <taxon>Photobacterium</taxon>
    </lineage>
</organism>
<dbReference type="AlphaFoldDB" id="L8JDJ6"/>
<evidence type="ECO:0000256" key="5">
    <source>
        <dbReference type="ARBA" id="ARBA00023224"/>
    </source>
</evidence>
<evidence type="ECO:0000256" key="4">
    <source>
        <dbReference type="ARBA" id="ARBA00023136"/>
    </source>
</evidence>
<comment type="similarity">
    <text evidence="6">Belongs to the methyl-accepting chemotaxis (MCP) protein family.</text>
</comment>
<dbReference type="PANTHER" id="PTHR32089">
    <property type="entry name" value="METHYL-ACCEPTING CHEMOTAXIS PROTEIN MCPB"/>
    <property type="match status" value="1"/>
</dbReference>
<dbReference type="EMBL" id="AMZO01000006">
    <property type="protein sequence ID" value="ELR66890.1"/>
    <property type="molecule type" value="Genomic_DNA"/>
</dbReference>
<keyword evidence="3 8" id="KW-1133">Transmembrane helix</keyword>
<keyword evidence="12" id="KW-1185">Reference proteome</keyword>
<dbReference type="InterPro" id="IPR024478">
    <property type="entry name" value="HlyB_4HB_MCP"/>
</dbReference>
<dbReference type="SMART" id="SM00304">
    <property type="entry name" value="HAMP"/>
    <property type="match status" value="1"/>
</dbReference>
<evidence type="ECO:0000256" key="7">
    <source>
        <dbReference type="PROSITE-ProRule" id="PRU00284"/>
    </source>
</evidence>
<dbReference type="InterPro" id="IPR003660">
    <property type="entry name" value="HAMP_dom"/>
</dbReference>
<dbReference type="Proteomes" id="UP000011134">
    <property type="component" value="Unassembled WGS sequence"/>
</dbReference>
<name>L8JDJ6_9GAMM</name>
<dbReference type="OrthoDB" id="2489132at2"/>
<dbReference type="PROSITE" id="PS50885">
    <property type="entry name" value="HAMP"/>
    <property type="match status" value="1"/>
</dbReference>
<dbReference type="GO" id="GO:0006935">
    <property type="term" value="P:chemotaxis"/>
    <property type="evidence" value="ECO:0007669"/>
    <property type="project" value="InterPro"/>
</dbReference>
<dbReference type="PROSITE" id="PS50111">
    <property type="entry name" value="CHEMOTAXIS_TRANSDUC_2"/>
    <property type="match status" value="1"/>
</dbReference>
<dbReference type="FunFam" id="1.10.287.950:FF:000001">
    <property type="entry name" value="Methyl-accepting chemotaxis sensory transducer"/>
    <property type="match status" value="1"/>
</dbReference>
<keyword evidence="2 8" id="KW-0812">Transmembrane</keyword>
<dbReference type="Pfam" id="PF12729">
    <property type="entry name" value="4HB_MCP_1"/>
    <property type="match status" value="1"/>
</dbReference>
<evidence type="ECO:0000259" key="10">
    <source>
        <dbReference type="PROSITE" id="PS50885"/>
    </source>
</evidence>
<dbReference type="InterPro" id="IPR004089">
    <property type="entry name" value="MCPsignal_dom"/>
</dbReference>
<dbReference type="Gene3D" id="6.10.340.10">
    <property type="match status" value="1"/>
</dbReference>
<evidence type="ECO:0000256" key="8">
    <source>
        <dbReference type="SAM" id="Phobius"/>
    </source>
</evidence>